<dbReference type="RefSeq" id="WP_121284102.1">
    <property type="nucleotide sequence ID" value="NZ_RCCK01000011.1"/>
</dbReference>
<evidence type="ECO:0000313" key="4">
    <source>
        <dbReference type="Proteomes" id="UP000297429"/>
    </source>
</evidence>
<reference evidence="1 3" key="1">
    <citation type="submission" date="2018-10" db="EMBL/GenBank/DDBJ databases">
        <title>Genomic Encyclopedia of Archaeal and Bacterial Type Strains, Phase II (KMG-II): from individual species to whole genera.</title>
        <authorList>
            <person name="Goeker M."/>
        </authorList>
    </citation>
    <scope>NUCLEOTIDE SEQUENCE [LARGE SCALE GENOMIC DNA]</scope>
    <source>
        <strain evidence="1 3">DSM 19624</strain>
    </source>
</reference>
<evidence type="ECO:0000313" key="2">
    <source>
        <dbReference type="EMBL" id="TFB33434.1"/>
    </source>
</evidence>
<accession>A0A497Y4A3</accession>
<keyword evidence="4" id="KW-1185">Reference proteome</keyword>
<evidence type="ECO:0000313" key="3">
    <source>
        <dbReference type="Proteomes" id="UP000273898"/>
    </source>
</evidence>
<protein>
    <submittedName>
        <fullName evidence="1">Uncharacterized protein</fullName>
    </submittedName>
</protein>
<dbReference type="EMBL" id="RCCK01000011">
    <property type="protein sequence ID" value="RLJ77344.1"/>
    <property type="molecule type" value="Genomic_DNA"/>
</dbReference>
<reference evidence="2 4" key="2">
    <citation type="submission" date="2019-03" db="EMBL/GenBank/DDBJ databases">
        <authorList>
            <person name="He R.-H."/>
        </authorList>
    </citation>
    <scope>NUCLEOTIDE SEQUENCE [LARGE SCALE GENOMIC DNA]</scope>
    <source>
        <strain evidence="2 4">DSM 19624</strain>
    </source>
</reference>
<dbReference type="OrthoDB" id="773021at2"/>
<comment type="caution">
    <text evidence="1">The sequence shown here is derived from an EMBL/GenBank/DDBJ whole genome shotgun (WGS) entry which is preliminary data.</text>
</comment>
<organism evidence="1 3">
    <name type="scientific">Pedobacter alluvionis</name>
    <dbReference type="NCBI Taxonomy" id="475253"/>
    <lineage>
        <taxon>Bacteria</taxon>
        <taxon>Pseudomonadati</taxon>
        <taxon>Bacteroidota</taxon>
        <taxon>Sphingobacteriia</taxon>
        <taxon>Sphingobacteriales</taxon>
        <taxon>Sphingobacteriaceae</taxon>
        <taxon>Pedobacter</taxon>
    </lineage>
</organism>
<dbReference type="AlphaFoldDB" id="A0A497Y4A3"/>
<dbReference type="Proteomes" id="UP000273898">
    <property type="component" value="Unassembled WGS sequence"/>
</dbReference>
<sequence>MKYETLYIMVRVAVHADHIHISEIVNEVETQSTLSLSDTANVNILETEILLSRVRNIKNINHGTQHKF</sequence>
<dbReference type="EMBL" id="SOPX01000001">
    <property type="protein sequence ID" value="TFB33434.1"/>
    <property type="molecule type" value="Genomic_DNA"/>
</dbReference>
<gene>
    <name evidence="1" type="ORF">BCL90_2429</name>
    <name evidence="2" type="ORF">E3V97_05145</name>
</gene>
<proteinExistence type="predicted"/>
<evidence type="ECO:0000313" key="1">
    <source>
        <dbReference type="EMBL" id="RLJ77344.1"/>
    </source>
</evidence>
<name>A0A497Y4A3_9SPHI</name>
<dbReference type="Proteomes" id="UP000297429">
    <property type="component" value="Unassembled WGS sequence"/>
</dbReference>